<evidence type="ECO:0000313" key="1">
    <source>
        <dbReference type="EMBL" id="PTQ29204.1"/>
    </source>
</evidence>
<reference evidence="2" key="1">
    <citation type="journal article" date="2017" name="Cell">
        <title>Insights into land plant evolution garnered from the Marchantia polymorpha genome.</title>
        <authorList>
            <person name="Bowman J.L."/>
            <person name="Kohchi T."/>
            <person name="Yamato K.T."/>
            <person name="Jenkins J."/>
            <person name="Shu S."/>
            <person name="Ishizaki K."/>
            <person name="Yamaoka S."/>
            <person name="Nishihama R."/>
            <person name="Nakamura Y."/>
            <person name="Berger F."/>
            <person name="Adam C."/>
            <person name="Aki S.S."/>
            <person name="Althoff F."/>
            <person name="Araki T."/>
            <person name="Arteaga-Vazquez M.A."/>
            <person name="Balasubrmanian S."/>
            <person name="Barry K."/>
            <person name="Bauer D."/>
            <person name="Boehm C.R."/>
            <person name="Briginshaw L."/>
            <person name="Caballero-Perez J."/>
            <person name="Catarino B."/>
            <person name="Chen F."/>
            <person name="Chiyoda S."/>
            <person name="Chovatia M."/>
            <person name="Davies K.M."/>
            <person name="Delmans M."/>
            <person name="Demura T."/>
            <person name="Dierschke T."/>
            <person name="Dolan L."/>
            <person name="Dorantes-Acosta A.E."/>
            <person name="Eklund D.M."/>
            <person name="Florent S.N."/>
            <person name="Flores-Sandoval E."/>
            <person name="Fujiyama A."/>
            <person name="Fukuzawa H."/>
            <person name="Galik B."/>
            <person name="Grimanelli D."/>
            <person name="Grimwood J."/>
            <person name="Grossniklaus U."/>
            <person name="Hamada T."/>
            <person name="Haseloff J."/>
            <person name="Hetherington A.J."/>
            <person name="Higo A."/>
            <person name="Hirakawa Y."/>
            <person name="Hundley H.N."/>
            <person name="Ikeda Y."/>
            <person name="Inoue K."/>
            <person name="Inoue S.I."/>
            <person name="Ishida S."/>
            <person name="Jia Q."/>
            <person name="Kakita M."/>
            <person name="Kanazawa T."/>
            <person name="Kawai Y."/>
            <person name="Kawashima T."/>
            <person name="Kennedy M."/>
            <person name="Kinose K."/>
            <person name="Kinoshita T."/>
            <person name="Kohara Y."/>
            <person name="Koide E."/>
            <person name="Komatsu K."/>
            <person name="Kopischke S."/>
            <person name="Kubo M."/>
            <person name="Kyozuka J."/>
            <person name="Lagercrantz U."/>
            <person name="Lin S.S."/>
            <person name="Lindquist E."/>
            <person name="Lipzen A.M."/>
            <person name="Lu C.W."/>
            <person name="De Luna E."/>
            <person name="Martienssen R.A."/>
            <person name="Minamino N."/>
            <person name="Mizutani M."/>
            <person name="Mizutani M."/>
            <person name="Mochizuki N."/>
            <person name="Monte I."/>
            <person name="Mosher R."/>
            <person name="Nagasaki H."/>
            <person name="Nakagami H."/>
            <person name="Naramoto S."/>
            <person name="Nishitani K."/>
            <person name="Ohtani M."/>
            <person name="Okamoto T."/>
            <person name="Okumura M."/>
            <person name="Phillips J."/>
            <person name="Pollak B."/>
            <person name="Reinders A."/>
            <person name="Rovekamp M."/>
            <person name="Sano R."/>
            <person name="Sawa S."/>
            <person name="Schmid M.W."/>
            <person name="Shirakawa M."/>
            <person name="Solano R."/>
            <person name="Spunde A."/>
            <person name="Suetsugu N."/>
            <person name="Sugano S."/>
            <person name="Sugiyama A."/>
            <person name="Sun R."/>
            <person name="Suzuki Y."/>
            <person name="Takenaka M."/>
            <person name="Takezawa D."/>
            <person name="Tomogane H."/>
            <person name="Tsuzuki M."/>
            <person name="Ueda T."/>
            <person name="Umeda M."/>
            <person name="Ward J.M."/>
            <person name="Watanabe Y."/>
            <person name="Yazaki K."/>
            <person name="Yokoyama R."/>
            <person name="Yoshitake Y."/>
            <person name="Yotsui I."/>
            <person name="Zachgo S."/>
            <person name="Schmutz J."/>
        </authorList>
    </citation>
    <scope>NUCLEOTIDE SEQUENCE [LARGE SCALE GENOMIC DNA]</scope>
    <source>
        <strain evidence="2">Tak-1</strain>
    </source>
</reference>
<dbReference type="AlphaFoldDB" id="A0A2R6W5T1"/>
<keyword evidence="2" id="KW-1185">Reference proteome</keyword>
<sequence>MALNTNTSCLCLGAIFCFLGTTAITLVLTLHVSGYSSGASPSVELCIPKLSIRCEPDDCGSMFVRCGRSEKRQEVPANKVCYNGALISTNSRMHNSGLLPHNCRERTSHSRNSTTKFDLKACNCPALCSGSSRCTCYCKSGSAQKVTCLVNGVKKTYANQAQADCCLGSGNCASALQSKSRNFPWSWWTEAVEFGKIVIRSWLKRICDFMRERCTFPPPPLDADECCAAQSGCNQC</sequence>
<organism evidence="1 2">
    <name type="scientific">Marchantia polymorpha</name>
    <name type="common">Common liverwort</name>
    <name type="synonym">Marchantia aquatica</name>
    <dbReference type="NCBI Taxonomy" id="3197"/>
    <lineage>
        <taxon>Eukaryota</taxon>
        <taxon>Viridiplantae</taxon>
        <taxon>Streptophyta</taxon>
        <taxon>Embryophyta</taxon>
        <taxon>Marchantiophyta</taxon>
        <taxon>Marchantiopsida</taxon>
        <taxon>Marchantiidae</taxon>
        <taxon>Marchantiales</taxon>
        <taxon>Marchantiaceae</taxon>
        <taxon>Marchantia</taxon>
    </lineage>
</organism>
<protein>
    <submittedName>
        <fullName evidence="1">Uncharacterized protein</fullName>
    </submittedName>
</protein>
<gene>
    <name evidence="1" type="ORF">MARPO_0146s0026</name>
</gene>
<name>A0A2R6W5T1_MARPO</name>
<dbReference type="EMBL" id="KZ772816">
    <property type="protein sequence ID" value="PTQ29204.1"/>
    <property type="molecule type" value="Genomic_DNA"/>
</dbReference>
<dbReference type="Gramene" id="Mp7g08260.1">
    <property type="protein sequence ID" value="Mp7g08260.1.cds"/>
    <property type="gene ID" value="Mp7g08260"/>
</dbReference>
<dbReference type="Proteomes" id="UP000244005">
    <property type="component" value="Unassembled WGS sequence"/>
</dbReference>
<evidence type="ECO:0000313" key="2">
    <source>
        <dbReference type="Proteomes" id="UP000244005"/>
    </source>
</evidence>
<proteinExistence type="predicted"/>
<accession>A0A2R6W5T1</accession>